<evidence type="ECO:0000256" key="5">
    <source>
        <dbReference type="ARBA" id="ARBA00022630"/>
    </source>
</evidence>
<keyword evidence="4" id="KW-0101">Branched-chain amino acid catabolism</keyword>
<dbReference type="AlphaFoldDB" id="A0A9X1FV82"/>
<evidence type="ECO:0000259" key="10">
    <source>
        <dbReference type="Pfam" id="PF02771"/>
    </source>
</evidence>
<comment type="caution">
    <text evidence="11">The sequence shown here is derived from an EMBL/GenBank/DDBJ whole genome shotgun (WGS) entry which is preliminary data.</text>
</comment>
<dbReference type="RefSeq" id="WP_219501753.1">
    <property type="nucleotide sequence ID" value="NZ_JAHXDN010000002.1"/>
</dbReference>
<gene>
    <name evidence="11" type="ORF">KX928_10535</name>
</gene>
<dbReference type="GO" id="GO:0003995">
    <property type="term" value="F:acyl-CoA dehydrogenase activity"/>
    <property type="evidence" value="ECO:0007669"/>
    <property type="project" value="InterPro"/>
</dbReference>
<evidence type="ECO:0000256" key="3">
    <source>
        <dbReference type="ARBA" id="ARBA00009347"/>
    </source>
</evidence>
<dbReference type="Pfam" id="PF02770">
    <property type="entry name" value="Acyl-CoA_dh_M"/>
    <property type="match status" value="1"/>
</dbReference>
<protein>
    <submittedName>
        <fullName evidence="11">Acyl-CoA dehydrogenase family protein</fullName>
    </submittedName>
</protein>
<evidence type="ECO:0000313" key="11">
    <source>
        <dbReference type="EMBL" id="MBW4708221.1"/>
    </source>
</evidence>
<dbReference type="Proteomes" id="UP001138661">
    <property type="component" value="Unassembled WGS sequence"/>
</dbReference>
<dbReference type="GO" id="GO:0009083">
    <property type="term" value="P:branched-chain amino acid catabolic process"/>
    <property type="evidence" value="ECO:0007669"/>
    <property type="project" value="UniProtKB-KW"/>
</dbReference>
<keyword evidence="6" id="KW-0274">FAD</keyword>
<evidence type="ECO:0000259" key="8">
    <source>
        <dbReference type="Pfam" id="PF00441"/>
    </source>
</evidence>
<evidence type="ECO:0000313" key="12">
    <source>
        <dbReference type="Proteomes" id="UP001138661"/>
    </source>
</evidence>
<keyword evidence="7" id="KW-0560">Oxidoreductase</keyword>
<dbReference type="PANTHER" id="PTHR43831:SF1">
    <property type="entry name" value="ISOBUTYRYL-COA DEHYDROGENASE, MITOCHONDRIAL"/>
    <property type="match status" value="1"/>
</dbReference>
<dbReference type="PANTHER" id="PTHR43831">
    <property type="entry name" value="ISOBUTYRYL-COA DEHYDROGENASE"/>
    <property type="match status" value="1"/>
</dbReference>
<dbReference type="PIRSF" id="PIRSF016578">
    <property type="entry name" value="HsaA"/>
    <property type="match status" value="1"/>
</dbReference>
<comment type="pathway">
    <text evidence="2">Amino-acid degradation; L-valine degradation.</text>
</comment>
<dbReference type="FunFam" id="1.20.140.10:FF:000001">
    <property type="entry name" value="Acyl-CoA dehydrogenase"/>
    <property type="match status" value="1"/>
</dbReference>
<evidence type="ECO:0000259" key="9">
    <source>
        <dbReference type="Pfam" id="PF02770"/>
    </source>
</evidence>
<comment type="similarity">
    <text evidence="3">Belongs to the acyl-CoA dehydrogenase family.</text>
</comment>
<evidence type="ECO:0000256" key="4">
    <source>
        <dbReference type="ARBA" id="ARBA00022456"/>
    </source>
</evidence>
<accession>A0A9X1FV82</accession>
<evidence type="ECO:0000256" key="6">
    <source>
        <dbReference type="ARBA" id="ARBA00022827"/>
    </source>
</evidence>
<reference evidence="11" key="1">
    <citation type="submission" date="2021-07" db="EMBL/GenBank/DDBJ databases">
        <title>Roseobacter insulae sp. nov., isolated from a tidal flat.</title>
        <authorList>
            <person name="Park S."/>
            <person name="Yoon J.-H."/>
        </authorList>
    </citation>
    <scope>NUCLEOTIDE SEQUENCE</scope>
    <source>
        <strain evidence="11">YSTF-M11</strain>
    </source>
</reference>
<organism evidence="11 12">
    <name type="scientific">Roseobacter insulae</name>
    <dbReference type="NCBI Taxonomy" id="2859783"/>
    <lineage>
        <taxon>Bacteria</taxon>
        <taxon>Pseudomonadati</taxon>
        <taxon>Pseudomonadota</taxon>
        <taxon>Alphaproteobacteria</taxon>
        <taxon>Rhodobacterales</taxon>
        <taxon>Roseobacteraceae</taxon>
        <taxon>Roseobacter</taxon>
    </lineage>
</organism>
<dbReference type="InterPro" id="IPR013786">
    <property type="entry name" value="AcylCoA_DH/ox_N"/>
</dbReference>
<dbReference type="FunFam" id="1.10.540.10:FF:000026">
    <property type="entry name" value="Acyl-CoA dehydrogenase medium chain"/>
    <property type="match status" value="1"/>
</dbReference>
<dbReference type="InterPro" id="IPR052547">
    <property type="entry name" value="Mito_Isobutyryl-CoADH"/>
</dbReference>
<dbReference type="PROSITE" id="PS00072">
    <property type="entry name" value="ACYL_COA_DH_1"/>
    <property type="match status" value="1"/>
</dbReference>
<dbReference type="InterPro" id="IPR006089">
    <property type="entry name" value="Acyl-CoA_DH_CS"/>
</dbReference>
<evidence type="ECO:0000256" key="2">
    <source>
        <dbReference type="ARBA" id="ARBA00005109"/>
    </source>
</evidence>
<keyword evidence="5" id="KW-0285">Flavoprotein</keyword>
<comment type="cofactor">
    <cofactor evidence="1">
        <name>FAD</name>
        <dbReference type="ChEBI" id="CHEBI:57692"/>
    </cofactor>
</comment>
<dbReference type="EMBL" id="JAHXDN010000002">
    <property type="protein sequence ID" value="MBW4708221.1"/>
    <property type="molecule type" value="Genomic_DNA"/>
</dbReference>
<feature type="domain" description="Acyl-CoA oxidase/dehydrogenase middle" evidence="9">
    <location>
        <begin position="122"/>
        <end position="215"/>
    </location>
</feature>
<evidence type="ECO:0000256" key="7">
    <source>
        <dbReference type="ARBA" id="ARBA00023002"/>
    </source>
</evidence>
<proteinExistence type="inferred from homology"/>
<dbReference type="FunFam" id="2.40.110.10:FF:000001">
    <property type="entry name" value="Acyl-CoA dehydrogenase, mitochondrial"/>
    <property type="match status" value="1"/>
</dbReference>
<name>A0A9X1FV82_9RHOB</name>
<feature type="domain" description="Acyl-CoA dehydrogenase/oxidase N-terminal" evidence="10">
    <location>
        <begin position="6"/>
        <end position="116"/>
    </location>
</feature>
<dbReference type="InterPro" id="IPR006091">
    <property type="entry name" value="Acyl-CoA_Oxase/DH_mid-dom"/>
</dbReference>
<evidence type="ECO:0000256" key="1">
    <source>
        <dbReference type="ARBA" id="ARBA00001974"/>
    </source>
</evidence>
<dbReference type="Pfam" id="PF02771">
    <property type="entry name" value="Acyl-CoA_dh_N"/>
    <property type="match status" value="1"/>
</dbReference>
<dbReference type="InterPro" id="IPR009075">
    <property type="entry name" value="AcylCo_DH/oxidase_C"/>
</dbReference>
<dbReference type="GO" id="GO:0050660">
    <property type="term" value="F:flavin adenine dinucleotide binding"/>
    <property type="evidence" value="ECO:0007669"/>
    <property type="project" value="InterPro"/>
</dbReference>
<sequence length="382" mass="41217">MDFAASEEQIAIFDMAYAFGQEHIAPHAREWETQGTIPKDLWPKVAELGLGGIYVSEEYGGSGLSRLDATMVFEALSMSCPAVASFLSIHNMCGGMIDKFGSEDSKAKWLPQMCTMKTVFSYCLTEPGSGSDAAALRTRATRTNEGYRLNGTKAFISGGGYSDAYLSMVRTGDEGPKGISAMVIEDGSDGLSFGGLESKMGWRAQPTAQVQFDDCAVPADNLIGEEGRGFTYAMAGLDGGRLNIAASALGGAQSALDAALAYAGDRKAFGKSINQFQALQFKLADMEVKLQAARVFLRQAAWKLDQQAVDATKFCAMAKVFVTDVAFDVANDALQIHGGYGYLSDYGMEKIVRDLRVHQILEGTNEIMRMIVSRQLIAEHRA</sequence>
<dbReference type="PROSITE" id="PS00073">
    <property type="entry name" value="ACYL_COA_DH_2"/>
    <property type="match status" value="1"/>
</dbReference>
<keyword evidence="12" id="KW-1185">Reference proteome</keyword>
<dbReference type="Pfam" id="PF00441">
    <property type="entry name" value="Acyl-CoA_dh_1"/>
    <property type="match status" value="1"/>
</dbReference>
<feature type="domain" description="Acyl-CoA dehydrogenase/oxidase C-terminal" evidence="8">
    <location>
        <begin position="227"/>
        <end position="376"/>
    </location>
</feature>